<organism evidence="1 2">
    <name type="scientific">Clostridium paridis</name>
    <dbReference type="NCBI Taxonomy" id="2803863"/>
    <lineage>
        <taxon>Bacteria</taxon>
        <taxon>Bacillati</taxon>
        <taxon>Bacillota</taxon>
        <taxon>Clostridia</taxon>
        <taxon>Eubacteriales</taxon>
        <taxon>Clostridiaceae</taxon>
        <taxon>Clostridium</taxon>
    </lineage>
</organism>
<evidence type="ECO:0008006" key="3">
    <source>
        <dbReference type="Google" id="ProtNLM"/>
    </source>
</evidence>
<name>A0A937K2I2_9CLOT</name>
<dbReference type="EMBL" id="JAESWA010000013">
    <property type="protein sequence ID" value="MBL4930672.1"/>
    <property type="molecule type" value="Genomic_DNA"/>
</dbReference>
<dbReference type="Proteomes" id="UP000623681">
    <property type="component" value="Unassembled WGS sequence"/>
</dbReference>
<dbReference type="RefSeq" id="WP_202766058.1">
    <property type="nucleotide sequence ID" value="NZ_JAESWA010000013.1"/>
</dbReference>
<comment type="caution">
    <text evidence="1">The sequence shown here is derived from an EMBL/GenBank/DDBJ whole genome shotgun (WGS) entry which is preliminary data.</text>
</comment>
<proteinExistence type="predicted"/>
<reference evidence="1" key="1">
    <citation type="submission" date="2021-01" db="EMBL/GenBank/DDBJ databases">
        <title>Genome public.</title>
        <authorList>
            <person name="Liu C."/>
            <person name="Sun Q."/>
        </authorList>
    </citation>
    <scope>NUCLEOTIDE SEQUENCE</scope>
    <source>
        <strain evidence="1">YIM B02565</strain>
    </source>
</reference>
<evidence type="ECO:0000313" key="2">
    <source>
        <dbReference type="Proteomes" id="UP000623681"/>
    </source>
</evidence>
<gene>
    <name evidence="1" type="ORF">JK634_02545</name>
</gene>
<protein>
    <recommendedName>
        <fullName evidence="3">DUF536 domain-containing protein</fullName>
    </recommendedName>
</protein>
<keyword evidence="2" id="KW-1185">Reference proteome</keyword>
<evidence type="ECO:0000313" key="1">
    <source>
        <dbReference type="EMBL" id="MBL4930672.1"/>
    </source>
</evidence>
<dbReference type="AlphaFoldDB" id="A0A937K2I2"/>
<sequence>MLYTIAEISELIGLSKVSLYKKLKLKKVEPHIIKKQGITYVDEEGFNLIKESLKLKERVKTELNDNSINEDVNSEVSIDTDTFNLKIDYISTLKEQLKEKDKQIDELHRLVENSQILLKQSQEMQLREDPILLEEHFEELDKKIEDIKIKMENKKNQKKGLFKFFGKEKVR</sequence>
<accession>A0A937K2I2</accession>